<feature type="chain" id="PRO_5042505694" evidence="1">
    <location>
        <begin position="21"/>
        <end position="147"/>
    </location>
</feature>
<evidence type="ECO:0000313" key="3">
    <source>
        <dbReference type="EMBL" id="QMU24850.1"/>
    </source>
</evidence>
<sequence>MRLSHVLVVIAATSLVASEALKTTDSNQISDAASPTGHKQRFLRVDPTIIEDDDDSEERALSESKMKSMIKKLMTKEDYAAKLGISQKLDKLTNVNGAGLAQFMQTAEYQKYIGYVNYLNDMAKNGNEKYKNLVQQIKDKSPRISYG</sequence>
<feature type="signal peptide" evidence="1">
    <location>
        <begin position="1"/>
        <end position="20"/>
    </location>
</feature>
<accession>A0A7G4WI15</accession>
<gene>
    <name evidence="3" type="primary">PaRXLR26</name>
</gene>
<organism evidence="3">
    <name type="scientific">Phytophthora agathidicida</name>
    <dbReference type="NCBI Taxonomy" id="1642459"/>
    <lineage>
        <taxon>Eukaryota</taxon>
        <taxon>Sar</taxon>
        <taxon>Stramenopiles</taxon>
        <taxon>Oomycota</taxon>
        <taxon>Peronosporomycetes</taxon>
        <taxon>Peronosporales</taxon>
        <taxon>Peronosporaceae</taxon>
        <taxon>Phytophthora</taxon>
    </lineage>
</organism>
<evidence type="ECO:0000256" key="1">
    <source>
        <dbReference type="SAM" id="SignalP"/>
    </source>
</evidence>
<dbReference type="EMBL" id="MT503126">
    <property type="protein sequence ID" value="QMU24850.1"/>
    <property type="molecule type" value="Genomic_DNA"/>
</dbReference>
<dbReference type="Pfam" id="PF18488">
    <property type="entry name" value="WYL_3"/>
    <property type="match status" value="1"/>
</dbReference>
<dbReference type="Gene3D" id="1.10.10.2470">
    <property type="match status" value="1"/>
</dbReference>
<proteinExistence type="predicted"/>
<protein>
    <submittedName>
        <fullName evidence="3">PaRXLR26</fullName>
    </submittedName>
</protein>
<keyword evidence="1" id="KW-0732">Signal</keyword>
<dbReference type="InterPro" id="IPR040691">
    <property type="entry name" value="PexRD2_WYL"/>
</dbReference>
<name>A0A7G4WI15_9STRA</name>
<feature type="domain" description="PexRD2 WYL" evidence="2">
    <location>
        <begin position="59"/>
        <end position="122"/>
    </location>
</feature>
<dbReference type="AlphaFoldDB" id="A0A7G4WI15"/>
<reference evidence="3" key="1">
    <citation type="journal article" date="2020" name="Mol. Plant">
        <title>Functional analysis of RXLR effectors from the New Zealand kauri dieback pathogen Phytophthora agathidicida.</title>
        <authorList>
            <person name="Guo Y."/>
            <person name="Dupont P.Y."/>
            <person name="Mesarich C.H."/>
            <person name="Yang B."/>
            <person name="McDougal R.L."/>
            <person name="Panda P."/>
            <person name="Dijkwel P."/>
            <person name="Studholme D.J."/>
            <person name="Sambles C."/>
            <person name="Win J."/>
            <person name="Wang Y."/>
            <person name="Williams N.M."/>
            <person name="Bradshaw R.E."/>
        </authorList>
    </citation>
    <scope>NUCLEOTIDE SEQUENCE</scope>
    <source>
        <strain evidence="3">3770</strain>
    </source>
</reference>
<evidence type="ECO:0000259" key="2">
    <source>
        <dbReference type="Pfam" id="PF18488"/>
    </source>
</evidence>